<evidence type="ECO:0000313" key="1">
    <source>
        <dbReference type="EMBL" id="ETN65217.1"/>
    </source>
</evidence>
<dbReference type="VEuPathDB" id="VectorBase:ADAR2_003102"/>
<reference evidence="1" key="2">
    <citation type="submission" date="2010-05" db="EMBL/GenBank/DDBJ databases">
        <authorList>
            <person name="Almeida L.G."/>
            <person name="Nicolas M.F."/>
            <person name="Souza R.C."/>
            <person name="Vasconcelos A.T.R."/>
        </authorList>
    </citation>
    <scope>NUCLEOTIDE SEQUENCE</scope>
</reference>
<dbReference type="HOGENOM" id="CLU_1099293_0_0_1"/>
<dbReference type="OMA" id="NIREMST"/>
<proteinExistence type="predicted"/>
<dbReference type="EnsemblMetazoa" id="ADAC003019-RA">
    <property type="protein sequence ID" value="ADAC003019-PA"/>
    <property type="gene ID" value="ADAC003019"/>
</dbReference>
<name>W5JLG4_ANODA</name>
<evidence type="ECO:0000313" key="3">
    <source>
        <dbReference type="Proteomes" id="UP000000673"/>
    </source>
</evidence>
<dbReference type="SUPFAM" id="SSF52833">
    <property type="entry name" value="Thioredoxin-like"/>
    <property type="match status" value="2"/>
</dbReference>
<gene>
    <name evidence="1" type="ORF">AND_003019</name>
</gene>
<dbReference type="PANTHER" id="PTHR19991">
    <property type="entry name" value="L 2 01289"/>
    <property type="match status" value="1"/>
</dbReference>
<dbReference type="EMBL" id="ADMH02000730">
    <property type="protein sequence ID" value="ETN65217.1"/>
    <property type="molecule type" value="Genomic_DNA"/>
</dbReference>
<dbReference type="InterPro" id="IPR036249">
    <property type="entry name" value="Thioredoxin-like_sf"/>
</dbReference>
<dbReference type="PANTHER" id="PTHR19991:SF3">
    <property type="entry name" value="LETHAL (2) 01289, ISOFORM F"/>
    <property type="match status" value="1"/>
</dbReference>
<dbReference type="Gene3D" id="3.40.30.10">
    <property type="entry name" value="Glutaredoxin"/>
    <property type="match status" value="2"/>
</dbReference>
<keyword evidence="3" id="KW-1185">Reference proteome</keyword>
<dbReference type="eggNOG" id="KOG0191">
    <property type="taxonomic scope" value="Eukaryota"/>
</dbReference>
<accession>W5JLG4</accession>
<protein>
    <recommendedName>
        <fullName evidence="4">Thioredoxin domain-containing protein</fullName>
    </recommendedName>
</protein>
<reference evidence="1" key="3">
    <citation type="journal article" date="2013" name="Nucleic Acids Res.">
        <title>The genome of Anopheles darlingi, the main neotropical malaria vector.</title>
        <authorList>
            <person name="Marinotti O."/>
            <person name="Cerqueira G.C."/>
            <person name="de Almeida L.G."/>
            <person name="Ferro M.I."/>
            <person name="Loreto E.L."/>
            <person name="Zaha A."/>
            <person name="Teixeira S.M."/>
            <person name="Wespiser A.R."/>
            <person name="Almeida E Silva A."/>
            <person name="Schlindwein A.D."/>
            <person name="Pacheco A.C."/>
            <person name="Silva A.L."/>
            <person name="Graveley B.R."/>
            <person name="Walenz B.P."/>
            <person name="Lima Bde A."/>
            <person name="Ribeiro C.A."/>
            <person name="Nunes-Silva C.G."/>
            <person name="de Carvalho C.R."/>
            <person name="Soares C.M."/>
            <person name="de Menezes C.B."/>
            <person name="Matiolli C."/>
            <person name="Caffrey D."/>
            <person name="Araujo D.A."/>
            <person name="de Oliveira D.M."/>
            <person name="Golenbock D."/>
            <person name="Grisard E.C."/>
            <person name="Fantinatti-Garboggini F."/>
            <person name="de Carvalho F.M."/>
            <person name="Barcellos F.G."/>
            <person name="Prosdocimi F."/>
            <person name="May G."/>
            <person name="Azevedo Junior G.M."/>
            <person name="Guimaraes G.M."/>
            <person name="Goldman G.H."/>
            <person name="Padilha I.Q."/>
            <person name="Batista Jda S."/>
            <person name="Ferro J.A."/>
            <person name="Ribeiro J.M."/>
            <person name="Fietto J.L."/>
            <person name="Dabbas K.M."/>
            <person name="Cerdeira L."/>
            <person name="Agnez-Lima L.F."/>
            <person name="Brocchi M."/>
            <person name="de Carvalho M.O."/>
            <person name="Teixeira Mde M."/>
            <person name="Diniz Maia Mde M."/>
            <person name="Goldman M.H."/>
            <person name="Cruz Schneider M.P."/>
            <person name="Felipe M.S."/>
            <person name="Hungria M."/>
            <person name="Nicolas M.F."/>
            <person name="Pereira M."/>
            <person name="Montes M.A."/>
            <person name="Cantao M.E."/>
            <person name="Vincentz M."/>
            <person name="Rafael M.S."/>
            <person name="Silverman N."/>
            <person name="Stoco P.H."/>
            <person name="Souza R.C."/>
            <person name="Vicentini R."/>
            <person name="Gazzinelli R.T."/>
            <person name="Neves Rde O."/>
            <person name="Silva R."/>
            <person name="Astolfi-Filho S."/>
            <person name="Maciel T.E."/>
            <person name="Urmenyi T.P."/>
            <person name="Tadei W.P."/>
            <person name="Camargo E.P."/>
            <person name="de Vasconcelos A.T."/>
        </authorList>
    </citation>
    <scope>NUCLEOTIDE SEQUENCE</scope>
</reference>
<sequence length="239" mass="26990">MTTPTDSDDCKQCPRVLAEIEHIDDEADGAGINFVKIDDKQMAKELGVYALPGIVFFKLSSKEPVIYAGDLNDEDEILNWLMTQKNPGGDIIEDLDGTKLLSLIEDSNALAVYFYTDDCEQCSGVLESLENIDDDCDRHGIMFVKTDDISIAEHYGITEYPVLVYFEDNVPNVFEGLLDEEEEVLQWLITQKTEDRIELITRVMLESMVDETQYLAVYFCNTVPLTPPPAPPNPKESYQ</sequence>
<organism evidence="1">
    <name type="scientific">Anopheles darlingi</name>
    <name type="common">Mosquito</name>
    <dbReference type="NCBI Taxonomy" id="43151"/>
    <lineage>
        <taxon>Eukaryota</taxon>
        <taxon>Metazoa</taxon>
        <taxon>Ecdysozoa</taxon>
        <taxon>Arthropoda</taxon>
        <taxon>Hexapoda</taxon>
        <taxon>Insecta</taxon>
        <taxon>Pterygota</taxon>
        <taxon>Neoptera</taxon>
        <taxon>Endopterygota</taxon>
        <taxon>Diptera</taxon>
        <taxon>Nematocera</taxon>
        <taxon>Culicoidea</taxon>
        <taxon>Culicidae</taxon>
        <taxon>Anophelinae</taxon>
        <taxon>Anopheles</taxon>
    </lineage>
</organism>
<evidence type="ECO:0008006" key="4">
    <source>
        <dbReference type="Google" id="ProtNLM"/>
    </source>
</evidence>
<dbReference type="STRING" id="43151.W5JLG4"/>
<evidence type="ECO:0000313" key="2">
    <source>
        <dbReference type="EnsemblMetazoa" id="ADAC003019-PA"/>
    </source>
</evidence>
<dbReference type="CDD" id="cd02961">
    <property type="entry name" value="PDI_a_family"/>
    <property type="match status" value="1"/>
</dbReference>
<reference evidence="2" key="4">
    <citation type="submission" date="2015-06" db="UniProtKB">
        <authorList>
            <consortium name="EnsemblMetazoa"/>
        </authorList>
    </citation>
    <scope>IDENTIFICATION</scope>
</reference>
<reference evidence="1 3" key="1">
    <citation type="journal article" date="2010" name="BMC Genomics">
        <title>Combination of measures distinguishes pre-miRNAs from other stem-loops in the genome of the newly sequenced Anopheles darlingi.</title>
        <authorList>
            <person name="Mendes N.D."/>
            <person name="Freitas A.T."/>
            <person name="Vasconcelos A.T."/>
            <person name="Sagot M.F."/>
        </authorList>
    </citation>
    <scope>NUCLEOTIDE SEQUENCE</scope>
</reference>
<dbReference type="AlphaFoldDB" id="W5JLG4"/>
<dbReference type="Proteomes" id="UP000000673">
    <property type="component" value="Unassembled WGS sequence"/>
</dbReference>
<dbReference type="VEuPathDB" id="VectorBase:ADAC003019"/>